<dbReference type="Bgee" id="WBGene00017555">
    <property type="expression patterns" value="Expressed in adult organism and 1 other cell type or tissue"/>
</dbReference>
<dbReference type="GeneID" id="173684"/>
<dbReference type="SMR" id="O16790"/>
<dbReference type="UCSC" id="F18A12.6">
    <property type="organism name" value="c. elegans"/>
</dbReference>
<dbReference type="Proteomes" id="UP000001940">
    <property type="component" value="Chromosome II"/>
</dbReference>
<keyword evidence="5" id="KW-0378">Hydrolase</keyword>
<dbReference type="InterPro" id="IPR008753">
    <property type="entry name" value="Peptidase_M13_N"/>
</dbReference>
<dbReference type="KEGG" id="cel:CELE_F18A12.6"/>
<dbReference type="Gene3D" id="1.10.1380.10">
    <property type="entry name" value="Neutral endopeptidase , domain2"/>
    <property type="match status" value="1"/>
</dbReference>
<evidence type="ECO:0000259" key="10">
    <source>
        <dbReference type="Pfam" id="PF01431"/>
    </source>
</evidence>
<keyword evidence="4" id="KW-0479">Metal-binding</keyword>
<dbReference type="MEROPS" id="M13.A22"/>
<dbReference type="PANTHER" id="PTHR11733:SF7">
    <property type="entry name" value="NEPRILYSIN METALLOPEPTIDASE FAMILY-RELATED"/>
    <property type="match status" value="1"/>
</dbReference>
<dbReference type="InParanoid" id="O16790"/>
<dbReference type="PROSITE" id="PS51885">
    <property type="entry name" value="NEPRILYSIN"/>
    <property type="match status" value="1"/>
</dbReference>
<organism evidence="12 13">
    <name type="scientific">Caenorhabditis elegans</name>
    <dbReference type="NCBI Taxonomy" id="6239"/>
    <lineage>
        <taxon>Eukaryota</taxon>
        <taxon>Metazoa</taxon>
        <taxon>Ecdysozoa</taxon>
        <taxon>Nematoda</taxon>
        <taxon>Chromadorea</taxon>
        <taxon>Rhabditida</taxon>
        <taxon>Rhabditina</taxon>
        <taxon>Rhabditomorpha</taxon>
        <taxon>Rhabditoidea</taxon>
        <taxon>Rhabditidae</taxon>
        <taxon>Peloderinae</taxon>
        <taxon>Caenorhabditis</taxon>
    </lineage>
</organism>
<keyword evidence="9" id="KW-1133">Transmembrane helix</keyword>
<dbReference type="GO" id="GO:0004222">
    <property type="term" value="F:metalloendopeptidase activity"/>
    <property type="evidence" value="ECO:0000318"/>
    <property type="project" value="GO_Central"/>
</dbReference>
<dbReference type="CTD" id="173684"/>
<dbReference type="InterPro" id="IPR000718">
    <property type="entry name" value="Peptidase_M13"/>
</dbReference>
<dbReference type="GO" id="GO:0016485">
    <property type="term" value="P:protein processing"/>
    <property type="evidence" value="ECO:0000318"/>
    <property type="project" value="GO_Central"/>
</dbReference>
<gene>
    <name evidence="12 14" type="primary">nep-10</name>
    <name evidence="12" type="ORF">CELE_F18A12.6</name>
    <name evidence="14" type="ORF">F18A12.6</name>
</gene>
<dbReference type="Reactome" id="R-CEL-6798695">
    <property type="pathway name" value="Neutrophil degranulation"/>
</dbReference>
<evidence type="ECO:0000259" key="11">
    <source>
        <dbReference type="Pfam" id="PF05649"/>
    </source>
</evidence>
<dbReference type="CDD" id="cd08662">
    <property type="entry name" value="M13"/>
    <property type="match status" value="1"/>
</dbReference>
<dbReference type="Reactome" id="R-CEL-5578768">
    <property type="pathway name" value="Physiological factors"/>
</dbReference>
<dbReference type="InterPro" id="IPR024079">
    <property type="entry name" value="MetalloPept_cat_dom_sf"/>
</dbReference>
<dbReference type="eggNOG" id="KOG3624">
    <property type="taxonomic scope" value="Eukaryota"/>
</dbReference>
<keyword evidence="7" id="KW-0482">Metalloprotease</keyword>
<dbReference type="SUPFAM" id="SSF55486">
    <property type="entry name" value="Metalloproteases ('zincins'), catalytic domain"/>
    <property type="match status" value="1"/>
</dbReference>
<dbReference type="AGR" id="WB:WBGene00017555"/>
<dbReference type="OrthoDB" id="6475849at2759"/>
<keyword evidence="13" id="KW-1185">Reference proteome</keyword>
<name>O16790_CAEEL</name>
<evidence type="ECO:0000256" key="3">
    <source>
        <dbReference type="ARBA" id="ARBA00022670"/>
    </source>
</evidence>
<dbReference type="Pfam" id="PF01431">
    <property type="entry name" value="Peptidase_M13"/>
    <property type="match status" value="1"/>
</dbReference>
<keyword evidence="9" id="KW-0812">Transmembrane</keyword>
<dbReference type="Pfam" id="PF05649">
    <property type="entry name" value="Peptidase_M13_N"/>
    <property type="match status" value="1"/>
</dbReference>
<accession>O16790</accession>
<evidence type="ECO:0000313" key="12">
    <source>
        <dbReference type="EMBL" id="CCD64735.1"/>
    </source>
</evidence>
<evidence type="ECO:0000313" key="13">
    <source>
        <dbReference type="Proteomes" id="UP000001940"/>
    </source>
</evidence>
<keyword evidence="6" id="KW-0862">Zinc</keyword>
<dbReference type="InterPro" id="IPR042089">
    <property type="entry name" value="Peptidase_M13_dom_2"/>
</dbReference>
<comment type="similarity">
    <text evidence="2">Belongs to the peptidase M13 family.</text>
</comment>
<feature type="region of interest" description="Disordered" evidence="8">
    <location>
        <begin position="48"/>
        <end position="71"/>
    </location>
</feature>
<evidence type="ECO:0000313" key="14">
    <source>
        <dbReference type="WormBase" id="F18A12.6"/>
    </source>
</evidence>
<dbReference type="PhylomeDB" id="O16790"/>
<protein>
    <submittedName>
        <fullName evidence="12">NEPrilysin metallopeptidase family</fullName>
    </submittedName>
</protein>
<reference evidence="12 13" key="1">
    <citation type="journal article" date="1998" name="Science">
        <title>Genome sequence of the nematode C. elegans: a platform for investigating biology.</title>
        <authorList>
            <consortium name="The C. elegans sequencing consortium"/>
            <person name="Sulson J.E."/>
            <person name="Waterston R."/>
        </authorList>
    </citation>
    <scope>NUCLEOTIDE SEQUENCE [LARGE SCALE GENOMIC DNA]</scope>
    <source>
        <strain evidence="12 13">Bristol N2</strain>
    </source>
</reference>
<keyword evidence="3" id="KW-0645">Protease</keyword>
<dbReference type="EMBL" id="BX284602">
    <property type="protein sequence ID" value="CCD64735.1"/>
    <property type="molecule type" value="Genomic_DNA"/>
</dbReference>
<comment type="cofactor">
    <cofactor evidence="1">
        <name>Zn(2+)</name>
        <dbReference type="ChEBI" id="CHEBI:29105"/>
    </cofactor>
</comment>
<evidence type="ECO:0000256" key="2">
    <source>
        <dbReference type="ARBA" id="ARBA00007357"/>
    </source>
</evidence>
<dbReference type="AlphaFoldDB" id="O16790"/>
<evidence type="ECO:0000256" key="9">
    <source>
        <dbReference type="SAM" id="Phobius"/>
    </source>
</evidence>
<feature type="domain" description="Peptidase M13 N-terminal" evidence="11">
    <location>
        <begin position="99"/>
        <end position="454"/>
    </location>
</feature>
<dbReference type="OMA" id="WTIGHEL"/>
<dbReference type="GO" id="GO:0005886">
    <property type="term" value="C:plasma membrane"/>
    <property type="evidence" value="ECO:0000318"/>
    <property type="project" value="GO_Central"/>
</dbReference>
<dbReference type="HOGENOM" id="CLU_006187_5_0_1"/>
<evidence type="ECO:0000256" key="7">
    <source>
        <dbReference type="ARBA" id="ARBA00023049"/>
    </source>
</evidence>
<dbReference type="RefSeq" id="NP_494532.2">
    <property type="nucleotide sequence ID" value="NM_062131.8"/>
</dbReference>
<evidence type="ECO:0000256" key="6">
    <source>
        <dbReference type="ARBA" id="ARBA00022833"/>
    </source>
</evidence>
<dbReference type="Gene3D" id="3.40.390.10">
    <property type="entry name" value="Collagenase (Catalytic Domain)"/>
    <property type="match status" value="1"/>
</dbReference>
<dbReference type="FunCoup" id="O16790">
    <property type="interactions" value="54"/>
</dbReference>
<evidence type="ECO:0000256" key="8">
    <source>
        <dbReference type="SAM" id="MobiDB-lite"/>
    </source>
</evidence>
<dbReference type="InterPro" id="IPR018497">
    <property type="entry name" value="Peptidase_M13_C"/>
</dbReference>
<sequence>MNMKKVKEKLSSPWIAFALNLLLLIVFLALVTVHIKMTIDVAPVFKSDDPLPRGDPDQKPATIDSETQTVDEPRNVCESPECITLAHELHNYKDPSVDPCQDFYQHFCGKFYEHSAIGQGRMATKRSTLSKLIREFLLKNKTSTSKSENTMKQVYAKCRELQKISDLNSIPPQALLDIFSDIKKIGAWPVLDKDWDGSKFNLNEMLRQLVNLGETHLGFFHFDFIARPYVLIKPPLKQGVQKSVLEKVVKMILEANEIKMDQGFSEDLDEYFELSNRIKIDKLPRTSRSIVGLLPDVRRINFRGLILEMMPRSKMNRFLGTLFQKVVTYHHPLFVRDNETNHLDTIIRSTSNRALANYLIFNFIHSSIKFLTFGLKSDRERCEKIVVQELPRPSLRVFMRNCVDKGNREEVAKLTETVKENVLEMIRESDSFTPSVKKRVLKKVEAIGAIIGYPDHFDPPGTLDKEYENLTLDASDSYYKMSQKLHQLRLQHQMEFLAGQTPLSPSDQVLEVNAHYDSKDNALTVLAPFLDDPFFDSTYPEYVNLIFTGFLIGHEFGHSIDPKILRRDGWYKTEDMTEYGKRAQCLIDQYDNYDDPDHGKQMNGTYCIGEIVGDWVGRDVTWRAFKKMDLSKMQKLIGFEDKNLDQLYFRIQSLFFCGPRSMKSLEQLLSDPHPTEVFRVNGIYSNMPQFAKAFNCPIGSPMNPEKKCKMF</sequence>
<dbReference type="Reactome" id="R-CEL-2022377">
    <property type="pathway name" value="Metabolism of Angiotensinogen to Angiotensins"/>
</dbReference>
<dbReference type="WormBase" id="F18A12.6">
    <property type="protein sequence ID" value="CE41892"/>
    <property type="gene ID" value="WBGene00017555"/>
    <property type="gene designation" value="nep-10"/>
</dbReference>
<evidence type="ECO:0000256" key="4">
    <source>
        <dbReference type="ARBA" id="ARBA00022723"/>
    </source>
</evidence>
<feature type="transmembrane region" description="Helical" evidence="9">
    <location>
        <begin position="12"/>
        <end position="35"/>
    </location>
</feature>
<dbReference type="GO" id="GO:0046872">
    <property type="term" value="F:metal ion binding"/>
    <property type="evidence" value="ECO:0007669"/>
    <property type="project" value="UniProtKB-KW"/>
</dbReference>
<feature type="domain" description="Peptidase M13 C-terminal" evidence="10">
    <location>
        <begin position="513"/>
        <end position="709"/>
    </location>
</feature>
<keyword evidence="9" id="KW-0472">Membrane</keyword>
<evidence type="ECO:0000256" key="5">
    <source>
        <dbReference type="ARBA" id="ARBA00022801"/>
    </source>
</evidence>
<dbReference type="PANTHER" id="PTHR11733">
    <property type="entry name" value="ZINC METALLOPROTEASE FAMILY M13 NEPRILYSIN-RELATED"/>
    <property type="match status" value="1"/>
</dbReference>
<feature type="compositionally biased region" description="Basic and acidic residues" evidence="8">
    <location>
        <begin position="48"/>
        <end position="58"/>
    </location>
</feature>
<evidence type="ECO:0000256" key="1">
    <source>
        <dbReference type="ARBA" id="ARBA00001947"/>
    </source>
</evidence>
<dbReference type="PaxDb" id="6239-F18A12.6"/>
<proteinExistence type="inferred from homology"/>